<name>A0ABQ7DW25_BRACR</name>
<proteinExistence type="predicted"/>
<organism evidence="1 2">
    <name type="scientific">Brassica cretica</name>
    <name type="common">Mustard</name>
    <dbReference type="NCBI Taxonomy" id="69181"/>
    <lineage>
        <taxon>Eukaryota</taxon>
        <taxon>Viridiplantae</taxon>
        <taxon>Streptophyta</taxon>
        <taxon>Embryophyta</taxon>
        <taxon>Tracheophyta</taxon>
        <taxon>Spermatophyta</taxon>
        <taxon>Magnoliopsida</taxon>
        <taxon>eudicotyledons</taxon>
        <taxon>Gunneridae</taxon>
        <taxon>Pentapetalae</taxon>
        <taxon>rosids</taxon>
        <taxon>malvids</taxon>
        <taxon>Brassicales</taxon>
        <taxon>Brassicaceae</taxon>
        <taxon>Brassiceae</taxon>
        <taxon>Brassica</taxon>
    </lineage>
</organism>
<gene>
    <name evidence="1" type="ORF">DY000_02029031</name>
</gene>
<evidence type="ECO:0000313" key="2">
    <source>
        <dbReference type="Proteomes" id="UP000266723"/>
    </source>
</evidence>
<evidence type="ECO:0000313" key="1">
    <source>
        <dbReference type="EMBL" id="KAF3581174.1"/>
    </source>
</evidence>
<accession>A0ABQ7DW25</accession>
<protein>
    <submittedName>
        <fullName evidence="1">Uncharacterized protein</fullName>
    </submittedName>
</protein>
<sequence length="145" mass="16147">MSIGDLMPGPLTWHTPIRPILKCLSLSFVSFSRKIISLLFLLPPRKLDLSIFVIENLSISYAVDSLSILKSIATRFAVYFTAVSMAQPEGVKAAKAKGKKGVSKPATLAEEGREFQGLWEIRQKDFVLKDKLNKQKLLDNLIAKT</sequence>
<dbReference type="EMBL" id="QGKV02000649">
    <property type="protein sequence ID" value="KAF3581174.1"/>
    <property type="molecule type" value="Genomic_DNA"/>
</dbReference>
<keyword evidence="2" id="KW-1185">Reference proteome</keyword>
<comment type="caution">
    <text evidence="1">The sequence shown here is derived from an EMBL/GenBank/DDBJ whole genome shotgun (WGS) entry which is preliminary data.</text>
</comment>
<dbReference type="Proteomes" id="UP000266723">
    <property type="component" value="Unassembled WGS sequence"/>
</dbReference>
<reference evidence="1 2" key="1">
    <citation type="journal article" date="2020" name="BMC Genomics">
        <title>Intraspecific diversification of the crop wild relative Brassica cretica Lam. using demographic model selection.</title>
        <authorList>
            <person name="Kioukis A."/>
            <person name="Michalopoulou V.A."/>
            <person name="Briers L."/>
            <person name="Pirintsos S."/>
            <person name="Studholme D.J."/>
            <person name="Pavlidis P."/>
            <person name="Sarris P.F."/>
        </authorList>
    </citation>
    <scope>NUCLEOTIDE SEQUENCE [LARGE SCALE GENOMIC DNA]</scope>
    <source>
        <strain evidence="2">cv. PFS-1207/04</strain>
    </source>
</reference>